<evidence type="ECO:0000313" key="4">
    <source>
        <dbReference type="Proteomes" id="UP000190837"/>
    </source>
</evidence>
<feature type="transmembrane region" description="Helical" evidence="1">
    <location>
        <begin position="174"/>
        <end position="197"/>
    </location>
</feature>
<feature type="transmembrane region" description="Helical" evidence="1">
    <location>
        <begin position="209"/>
        <end position="228"/>
    </location>
</feature>
<dbReference type="RefSeq" id="WP_079539486.1">
    <property type="nucleotide sequence ID" value="NZ_FKLO01000023.1"/>
</dbReference>
<keyword evidence="1" id="KW-1133">Transmembrane helix</keyword>
<feature type="domain" description="Cytochrome c assembly protein" evidence="2">
    <location>
        <begin position="59"/>
        <end position="261"/>
    </location>
</feature>
<dbReference type="InterPro" id="IPR002541">
    <property type="entry name" value="Cyt_c_assembly"/>
</dbReference>
<dbReference type="GO" id="GO:0005886">
    <property type="term" value="C:plasma membrane"/>
    <property type="evidence" value="ECO:0007669"/>
    <property type="project" value="TreeGrafter"/>
</dbReference>
<proteinExistence type="predicted"/>
<keyword evidence="1" id="KW-0472">Membrane</keyword>
<protein>
    <submittedName>
        <fullName evidence="3">CcsA-related protein</fullName>
    </submittedName>
</protein>
<dbReference type="GO" id="GO:0020037">
    <property type="term" value="F:heme binding"/>
    <property type="evidence" value="ECO:0007669"/>
    <property type="project" value="InterPro"/>
</dbReference>
<dbReference type="Pfam" id="PF01578">
    <property type="entry name" value="Cytochrom_C_asm"/>
    <property type="match status" value="1"/>
</dbReference>
<reference evidence="4" key="1">
    <citation type="submission" date="2016-04" db="EMBL/GenBank/DDBJ databases">
        <authorList>
            <person name="Tagini F."/>
        </authorList>
    </citation>
    <scope>NUCLEOTIDE SEQUENCE [LARGE SCALE GENOMIC DNA]</scope>
    <source>
        <strain evidence="4">CHUV0807</strain>
    </source>
</reference>
<feature type="transmembrane region" description="Helical" evidence="1">
    <location>
        <begin position="63"/>
        <end position="84"/>
    </location>
</feature>
<dbReference type="PANTHER" id="PTHR38034:SF1">
    <property type="entry name" value="INNER MEMBRANE PROTEIN YPJD"/>
    <property type="match status" value="1"/>
</dbReference>
<dbReference type="GO" id="GO:0017004">
    <property type="term" value="P:cytochrome complex assembly"/>
    <property type="evidence" value="ECO:0007669"/>
    <property type="project" value="InterPro"/>
</dbReference>
<evidence type="ECO:0000256" key="1">
    <source>
        <dbReference type="SAM" id="Phobius"/>
    </source>
</evidence>
<feature type="transmembrane region" description="Helical" evidence="1">
    <location>
        <begin position="6"/>
        <end position="24"/>
    </location>
</feature>
<organism evidence="3 4">
    <name type="scientific">Cardiobacterium hominis</name>
    <dbReference type="NCBI Taxonomy" id="2718"/>
    <lineage>
        <taxon>Bacteria</taxon>
        <taxon>Pseudomonadati</taxon>
        <taxon>Pseudomonadota</taxon>
        <taxon>Gammaproteobacteria</taxon>
        <taxon>Cardiobacteriales</taxon>
        <taxon>Cardiobacteriaceae</taxon>
        <taxon>Cardiobacterium</taxon>
    </lineage>
</organism>
<feature type="transmembrane region" description="Helical" evidence="1">
    <location>
        <begin position="124"/>
        <end position="153"/>
    </location>
</feature>
<keyword evidence="1" id="KW-0812">Transmembrane</keyword>
<dbReference type="EMBL" id="FKLO01000023">
    <property type="protein sequence ID" value="SAM58977.1"/>
    <property type="molecule type" value="Genomic_DNA"/>
</dbReference>
<evidence type="ECO:0000313" key="3">
    <source>
        <dbReference type="EMBL" id="SAM58977.1"/>
    </source>
</evidence>
<sequence>MQLWLPLFTIFAYVAAAAGFVRVYRKPLRRINPLWVLGILVCACQGHALSLIVSLQANGHLNLSIFNMVSVNAWFVACISVFWLWRASMALGGVVICLVSAVAVALPLVFVSDKPFAPHLSPGMWWHILTSIAAWTFISLAFLHAALYGWLFRRLKRKQLKDISVSSLVSLERVMMLQAVTGFILLAIALLTGWMFVDNLFAQHLVHKTVLTFLAWLALGWMLFSYYVREQRGLALVLELCAVFILLLMGYVLSNVVLQFIINH</sequence>
<evidence type="ECO:0000259" key="2">
    <source>
        <dbReference type="Pfam" id="PF01578"/>
    </source>
</evidence>
<feature type="transmembrane region" description="Helical" evidence="1">
    <location>
        <begin position="36"/>
        <end position="57"/>
    </location>
</feature>
<feature type="transmembrane region" description="Helical" evidence="1">
    <location>
        <begin position="91"/>
        <end position="112"/>
    </location>
</feature>
<dbReference type="Proteomes" id="UP000190837">
    <property type="component" value="Unassembled WGS sequence"/>
</dbReference>
<gene>
    <name evidence="3" type="ORF">CHUV0807_0511</name>
</gene>
<feature type="transmembrane region" description="Helical" evidence="1">
    <location>
        <begin position="240"/>
        <end position="262"/>
    </location>
</feature>
<dbReference type="InterPro" id="IPR052372">
    <property type="entry name" value="YpjD/HemX"/>
</dbReference>
<name>A0A1C3H2N2_9GAMM</name>
<dbReference type="AlphaFoldDB" id="A0A1C3H2N2"/>
<accession>A0A1C3H2N2</accession>
<dbReference type="PANTHER" id="PTHR38034">
    <property type="entry name" value="INNER MEMBRANE PROTEIN YPJD"/>
    <property type="match status" value="1"/>
</dbReference>